<dbReference type="Proteomes" id="UP000482960">
    <property type="component" value="Unassembled WGS sequence"/>
</dbReference>
<dbReference type="AlphaFoldDB" id="A0A6V8L3I1"/>
<organism evidence="1 2">
    <name type="scientific">Phytohabitans rumicis</name>
    <dbReference type="NCBI Taxonomy" id="1076125"/>
    <lineage>
        <taxon>Bacteria</taxon>
        <taxon>Bacillati</taxon>
        <taxon>Actinomycetota</taxon>
        <taxon>Actinomycetes</taxon>
        <taxon>Micromonosporales</taxon>
        <taxon>Micromonosporaceae</taxon>
    </lineage>
</organism>
<keyword evidence="2" id="KW-1185">Reference proteome</keyword>
<name>A0A6V8L3I1_9ACTN</name>
<sequence>MDTDDQAAWRERRRLAVAAHAAADERRRAAEAAEARQLVDDFVRRARAAGVPTAALVARAYTGRARYRTGLHGWYLKADRSMAVAADGSFYLLSVAPSFWARFTGVTLVPQDPPLVVGRGGKDGESIPLTVLLDRALS</sequence>
<dbReference type="RefSeq" id="WP_173076067.1">
    <property type="nucleotide sequence ID" value="NZ_BAABJB010000015.1"/>
</dbReference>
<reference evidence="1 2" key="2">
    <citation type="submission" date="2020-03" db="EMBL/GenBank/DDBJ databases">
        <authorList>
            <person name="Ichikawa N."/>
            <person name="Kimura A."/>
            <person name="Kitahashi Y."/>
            <person name="Uohara A."/>
        </authorList>
    </citation>
    <scope>NUCLEOTIDE SEQUENCE [LARGE SCALE GENOMIC DNA]</scope>
    <source>
        <strain evidence="1 2">NBRC 108638</strain>
    </source>
</reference>
<dbReference type="EMBL" id="BLPG01000001">
    <property type="protein sequence ID" value="GFJ88637.1"/>
    <property type="molecule type" value="Genomic_DNA"/>
</dbReference>
<proteinExistence type="predicted"/>
<accession>A0A6V8L3I1</accession>
<comment type="caution">
    <text evidence="1">The sequence shown here is derived from an EMBL/GenBank/DDBJ whole genome shotgun (WGS) entry which is preliminary data.</text>
</comment>
<protein>
    <submittedName>
        <fullName evidence="1">Uncharacterized protein</fullName>
    </submittedName>
</protein>
<evidence type="ECO:0000313" key="2">
    <source>
        <dbReference type="Proteomes" id="UP000482960"/>
    </source>
</evidence>
<evidence type="ECO:0000313" key="1">
    <source>
        <dbReference type="EMBL" id="GFJ88637.1"/>
    </source>
</evidence>
<reference evidence="1 2" key="1">
    <citation type="submission" date="2020-03" db="EMBL/GenBank/DDBJ databases">
        <title>Whole genome shotgun sequence of Phytohabitans rumicis NBRC 108638.</title>
        <authorList>
            <person name="Komaki H."/>
            <person name="Tamura T."/>
        </authorList>
    </citation>
    <scope>NUCLEOTIDE SEQUENCE [LARGE SCALE GENOMIC DNA]</scope>
    <source>
        <strain evidence="1 2">NBRC 108638</strain>
    </source>
</reference>
<gene>
    <name evidence="1" type="ORF">Prum_022790</name>
</gene>